<gene>
    <name evidence="1" type="ORF">LX32DRAFT_50475</name>
</gene>
<dbReference type="Proteomes" id="UP001232148">
    <property type="component" value="Unassembled WGS sequence"/>
</dbReference>
<evidence type="ECO:0000313" key="1">
    <source>
        <dbReference type="EMBL" id="KAK2025668.1"/>
    </source>
</evidence>
<comment type="caution">
    <text evidence="1">The sequence shown here is derived from an EMBL/GenBank/DDBJ whole genome shotgun (WGS) entry which is preliminary data.</text>
</comment>
<evidence type="ECO:0000313" key="2">
    <source>
        <dbReference type="Proteomes" id="UP001232148"/>
    </source>
</evidence>
<organism evidence="1 2">
    <name type="scientific">Colletotrichum zoysiae</name>
    <dbReference type="NCBI Taxonomy" id="1216348"/>
    <lineage>
        <taxon>Eukaryota</taxon>
        <taxon>Fungi</taxon>
        <taxon>Dikarya</taxon>
        <taxon>Ascomycota</taxon>
        <taxon>Pezizomycotina</taxon>
        <taxon>Sordariomycetes</taxon>
        <taxon>Hypocreomycetidae</taxon>
        <taxon>Glomerellales</taxon>
        <taxon>Glomerellaceae</taxon>
        <taxon>Colletotrichum</taxon>
        <taxon>Colletotrichum graminicola species complex</taxon>
    </lineage>
</organism>
<protein>
    <submittedName>
        <fullName evidence="1">Uncharacterized protein</fullName>
    </submittedName>
</protein>
<proteinExistence type="predicted"/>
<dbReference type="AlphaFoldDB" id="A0AAD9HBG0"/>
<accession>A0AAD9HBG0</accession>
<keyword evidence="2" id="KW-1185">Reference proteome</keyword>
<sequence>MVSPEVLRNISEWAKAPALNLLWLDSEPMQCDDFDNPITMVAAKVISLAEQSRTPVMSHFCELRRGQELRLGNGSKEEQSLVGLVYSLIRQLVELLPPVFEASSNFSAEKFDSLDGTIQCLHAALSTLTDLAGLMPGPVFCIIDGFHWLNDRSTDNCLSEFVRVLRGGPLKVLLSTTGRSVVLRTEIPRSETLYVSNMETLRRGVAIDRHNLSGQC</sequence>
<name>A0AAD9HBG0_9PEZI</name>
<reference evidence="1" key="1">
    <citation type="submission" date="2021-06" db="EMBL/GenBank/DDBJ databases">
        <title>Comparative genomics, transcriptomics and evolutionary studies reveal genomic signatures of adaptation to plant cell wall in hemibiotrophic fungi.</title>
        <authorList>
            <consortium name="DOE Joint Genome Institute"/>
            <person name="Baroncelli R."/>
            <person name="Diaz J.F."/>
            <person name="Benocci T."/>
            <person name="Peng M."/>
            <person name="Battaglia E."/>
            <person name="Haridas S."/>
            <person name="Andreopoulos W."/>
            <person name="Labutti K."/>
            <person name="Pangilinan J."/>
            <person name="Floch G.L."/>
            <person name="Makela M.R."/>
            <person name="Henrissat B."/>
            <person name="Grigoriev I.V."/>
            <person name="Crouch J.A."/>
            <person name="De Vries R.P."/>
            <person name="Sukno S.A."/>
            <person name="Thon M.R."/>
        </authorList>
    </citation>
    <scope>NUCLEOTIDE SEQUENCE</scope>
    <source>
        <strain evidence="1">MAFF235873</strain>
    </source>
</reference>
<dbReference type="EMBL" id="MU842932">
    <property type="protein sequence ID" value="KAK2025668.1"/>
    <property type="molecule type" value="Genomic_DNA"/>
</dbReference>